<protein>
    <submittedName>
        <fullName evidence="1">Uncharacterized protein</fullName>
    </submittedName>
</protein>
<evidence type="ECO:0000313" key="1">
    <source>
        <dbReference type="EMBL" id="KAH9416384.1"/>
    </source>
</evidence>
<feature type="non-terminal residue" evidence="1">
    <location>
        <position position="1"/>
    </location>
</feature>
<name>A0ABQ8J1G9_DERPT</name>
<reference evidence="1 2" key="1">
    <citation type="journal article" date="2018" name="J. Allergy Clin. Immunol.">
        <title>High-quality assembly of Dermatophagoides pteronyssinus genome and transcriptome reveals a wide range of novel allergens.</title>
        <authorList>
            <person name="Liu X.Y."/>
            <person name="Yang K.Y."/>
            <person name="Wang M.Q."/>
            <person name="Kwok J.S."/>
            <person name="Zeng X."/>
            <person name="Yang Z."/>
            <person name="Xiao X.J."/>
            <person name="Lau C.P."/>
            <person name="Li Y."/>
            <person name="Huang Z.M."/>
            <person name="Ba J.G."/>
            <person name="Yim A.K."/>
            <person name="Ouyang C.Y."/>
            <person name="Ngai S.M."/>
            <person name="Chan T.F."/>
            <person name="Leung E.L."/>
            <person name="Liu L."/>
            <person name="Liu Z.G."/>
            <person name="Tsui S.K."/>
        </authorList>
    </citation>
    <scope>NUCLEOTIDE SEQUENCE [LARGE SCALE GENOMIC DNA]</scope>
    <source>
        <strain evidence="1">Derp</strain>
    </source>
</reference>
<proteinExistence type="predicted"/>
<sequence length="77" mass="9347">SIYFRVQEFWDGQCLEEKNVKRKREKNCDFPFKENREKVRACQILVAKIIRFSQQDVFGCDFELSSNRFSFFKTSHI</sequence>
<reference evidence="1 2" key="2">
    <citation type="journal article" date="2022" name="Mol. Biol. Evol.">
        <title>Comparative Genomics Reveals Insights into the Divergent Evolution of Astigmatic Mites and Household Pest Adaptations.</title>
        <authorList>
            <person name="Xiong Q."/>
            <person name="Wan A.T."/>
            <person name="Liu X."/>
            <person name="Fung C.S."/>
            <person name="Xiao X."/>
            <person name="Malainual N."/>
            <person name="Hou J."/>
            <person name="Wang L."/>
            <person name="Wang M."/>
            <person name="Yang K.Y."/>
            <person name="Cui Y."/>
            <person name="Leung E.L."/>
            <person name="Nong W."/>
            <person name="Shin S.K."/>
            <person name="Au S.W."/>
            <person name="Jeong K.Y."/>
            <person name="Chew F.T."/>
            <person name="Hui J.H."/>
            <person name="Leung T.F."/>
            <person name="Tungtrongchitr A."/>
            <person name="Zhong N."/>
            <person name="Liu Z."/>
            <person name="Tsui S.K."/>
        </authorList>
    </citation>
    <scope>NUCLEOTIDE SEQUENCE [LARGE SCALE GENOMIC DNA]</scope>
    <source>
        <strain evidence="1">Derp</strain>
    </source>
</reference>
<comment type="caution">
    <text evidence="1">The sequence shown here is derived from an EMBL/GenBank/DDBJ whole genome shotgun (WGS) entry which is preliminary data.</text>
</comment>
<evidence type="ECO:0000313" key="2">
    <source>
        <dbReference type="Proteomes" id="UP000887458"/>
    </source>
</evidence>
<gene>
    <name evidence="1" type="ORF">DERP_015414</name>
</gene>
<dbReference type="EMBL" id="NJHN03000094">
    <property type="protein sequence ID" value="KAH9416384.1"/>
    <property type="molecule type" value="Genomic_DNA"/>
</dbReference>
<keyword evidence="2" id="KW-1185">Reference proteome</keyword>
<accession>A0ABQ8J1G9</accession>
<organism evidence="1 2">
    <name type="scientific">Dermatophagoides pteronyssinus</name>
    <name type="common">European house dust mite</name>
    <dbReference type="NCBI Taxonomy" id="6956"/>
    <lineage>
        <taxon>Eukaryota</taxon>
        <taxon>Metazoa</taxon>
        <taxon>Ecdysozoa</taxon>
        <taxon>Arthropoda</taxon>
        <taxon>Chelicerata</taxon>
        <taxon>Arachnida</taxon>
        <taxon>Acari</taxon>
        <taxon>Acariformes</taxon>
        <taxon>Sarcoptiformes</taxon>
        <taxon>Astigmata</taxon>
        <taxon>Psoroptidia</taxon>
        <taxon>Analgoidea</taxon>
        <taxon>Pyroglyphidae</taxon>
        <taxon>Dermatophagoidinae</taxon>
        <taxon>Dermatophagoides</taxon>
    </lineage>
</organism>
<dbReference type="Proteomes" id="UP000887458">
    <property type="component" value="Unassembled WGS sequence"/>
</dbReference>